<name>A0A9D2IVY2_9FIRM</name>
<evidence type="ECO:0000313" key="1">
    <source>
        <dbReference type="EMBL" id="HIZ24452.1"/>
    </source>
</evidence>
<reference evidence="1" key="1">
    <citation type="journal article" date="2021" name="PeerJ">
        <title>Extensive microbial diversity within the chicken gut microbiome revealed by metagenomics and culture.</title>
        <authorList>
            <person name="Gilroy R."/>
            <person name="Ravi A."/>
            <person name="Getino M."/>
            <person name="Pursley I."/>
            <person name="Horton D.L."/>
            <person name="Alikhan N.F."/>
            <person name="Baker D."/>
            <person name="Gharbi K."/>
            <person name="Hall N."/>
            <person name="Watson M."/>
            <person name="Adriaenssens E.M."/>
            <person name="Foster-Nyarko E."/>
            <person name="Jarju S."/>
            <person name="Secka A."/>
            <person name="Antonio M."/>
            <person name="Oren A."/>
            <person name="Chaudhuri R.R."/>
            <person name="La Ragione R."/>
            <person name="Hildebrand F."/>
            <person name="Pallen M.J."/>
        </authorList>
    </citation>
    <scope>NUCLEOTIDE SEQUENCE</scope>
    <source>
        <strain evidence="1">CHK33-5263</strain>
    </source>
</reference>
<comment type="caution">
    <text evidence="1">The sequence shown here is derived from an EMBL/GenBank/DDBJ whole genome shotgun (WGS) entry which is preliminary data.</text>
</comment>
<accession>A0A9D2IVY2</accession>
<gene>
    <name evidence="1" type="ORF">H9812_03125</name>
</gene>
<dbReference type="Proteomes" id="UP000824044">
    <property type="component" value="Unassembled WGS sequence"/>
</dbReference>
<protein>
    <submittedName>
        <fullName evidence="1">Uncharacterized protein</fullName>
    </submittedName>
</protein>
<dbReference type="AlphaFoldDB" id="A0A9D2IVY2"/>
<sequence>MKDFASFTGAGVPQEFLAEAQSIAAQMDGKSEAELLRNIYARAVEGKRAGTLTNSEIDAFVAQFAPMLDAGKRKKLYKVAEEIKRM</sequence>
<proteinExistence type="predicted"/>
<evidence type="ECO:0000313" key="2">
    <source>
        <dbReference type="Proteomes" id="UP000824044"/>
    </source>
</evidence>
<organism evidence="1 2">
    <name type="scientific">Candidatus Gallimonas intestinigallinarum</name>
    <dbReference type="NCBI Taxonomy" id="2838604"/>
    <lineage>
        <taxon>Bacteria</taxon>
        <taxon>Bacillati</taxon>
        <taxon>Bacillota</taxon>
        <taxon>Clostridia</taxon>
        <taxon>Candidatus Gallimonas</taxon>
    </lineage>
</organism>
<reference evidence="1" key="2">
    <citation type="submission" date="2021-04" db="EMBL/GenBank/DDBJ databases">
        <authorList>
            <person name="Gilroy R."/>
        </authorList>
    </citation>
    <scope>NUCLEOTIDE SEQUENCE</scope>
    <source>
        <strain evidence="1">CHK33-5263</strain>
    </source>
</reference>
<dbReference type="EMBL" id="DXBS01000061">
    <property type="protein sequence ID" value="HIZ24452.1"/>
    <property type="molecule type" value="Genomic_DNA"/>
</dbReference>